<gene>
    <name evidence="2" type="ORF">SP4011_14080</name>
</gene>
<dbReference type="Proteomes" id="UP001378546">
    <property type="component" value="Chromosome"/>
</dbReference>
<dbReference type="InterPro" id="IPR010982">
    <property type="entry name" value="Lambda_DNA-bd_dom_sf"/>
</dbReference>
<sequence>MGTKIGINKNAIGNYEKRVRSTKKNTIFDLAKVFSSLIDALFPPVQKDSPSDIQSIYDQRASPRQGKILTYAERQLYKQKNEDKRSIVKIIRLDDYRQTTYSRVRCGLYMQVAARYRTTI</sequence>
<organism evidence="2 3">
    <name type="scientific">Streptococcus parapneumoniae</name>
    <dbReference type="NCBI Taxonomy" id="2993430"/>
    <lineage>
        <taxon>Bacteria</taxon>
        <taxon>Bacillati</taxon>
        <taxon>Bacillota</taxon>
        <taxon>Bacilli</taxon>
        <taxon>Lactobacillales</taxon>
        <taxon>Streptococcaceae</taxon>
        <taxon>Streptococcus</taxon>
        <taxon>Streptococcus thalassemiae group</taxon>
    </lineage>
</organism>
<accession>A0ABN6TL94</accession>
<proteinExistence type="predicted"/>
<reference evidence="2 3" key="1">
    <citation type="submission" date="2022-11" db="EMBL/GenBank/DDBJ databases">
        <title>Complete genome sequence of alpha-hemolytic streptococci isolated from Japan.</title>
        <authorList>
            <person name="Morita M."/>
            <person name="Chang B."/>
            <person name="Akeda Y."/>
        </authorList>
    </citation>
    <scope>NUCLEOTIDE SEQUENCE [LARGE SCALE GENOMIC DNA]</scope>
    <source>
        <strain evidence="2 3">SP4011</strain>
    </source>
</reference>
<feature type="domain" description="HTH cro/C1-type" evidence="1">
    <location>
        <begin position="1"/>
        <end position="41"/>
    </location>
</feature>
<dbReference type="InterPro" id="IPR001387">
    <property type="entry name" value="Cro/C1-type_HTH"/>
</dbReference>
<dbReference type="EMBL" id="AP026968">
    <property type="protein sequence ID" value="BDT64991.1"/>
    <property type="molecule type" value="Genomic_DNA"/>
</dbReference>
<name>A0ABN6TL94_9STRE</name>
<evidence type="ECO:0000259" key="1">
    <source>
        <dbReference type="PROSITE" id="PS50943"/>
    </source>
</evidence>
<evidence type="ECO:0000313" key="3">
    <source>
        <dbReference type="Proteomes" id="UP001378546"/>
    </source>
</evidence>
<keyword evidence="3" id="KW-1185">Reference proteome</keyword>
<protein>
    <recommendedName>
        <fullName evidence="1">HTH cro/C1-type domain-containing protein</fullName>
    </recommendedName>
</protein>
<dbReference type="Gene3D" id="1.10.260.40">
    <property type="entry name" value="lambda repressor-like DNA-binding domains"/>
    <property type="match status" value="1"/>
</dbReference>
<dbReference type="PROSITE" id="PS50943">
    <property type="entry name" value="HTH_CROC1"/>
    <property type="match status" value="1"/>
</dbReference>
<evidence type="ECO:0000313" key="2">
    <source>
        <dbReference type="EMBL" id="BDT64991.1"/>
    </source>
</evidence>